<proteinExistence type="inferred from homology"/>
<protein>
    <submittedName>
        <fullName evidence="4">Sulfonate/nitrate/taurine transport system substrate-binding protein</fullName>
    </submittedName>
</protein>
<dbReference type="Proteomes" id="UP000189670">
    <property type="component" value="Unassembled WGS sequence"/>
</dbReference>
<gene>
    <name evidence="4" type="ORF">OMM_12188</name>
</gene>
<dbReference type="GO" id="GO:0042597">
    <property type="term" value="C:periplasmic space"/>
    <property type="evidence" value="ECO:0007669"/>
    <property type="project" value="UniProtKB-SubCell"/>
</dbReference>
<reference evidence="5" key="1">
    <citation type="submission" date="2012-11" db="EMBL/GenBank/DDBJ databases">
        <authorList>
            <person name="Lucero-Rivera Y.E."/>
            <person name="Tovar-Ramirez D."/>
        </authorList>
    </citation>
    <scope>NUCLEOTIDE SEQUENCE [LARGE SCALE GENOMIC DNA]</scope>
    <source>
        <strain evidence="5">Araruama</strain>
    </source>
</reference>
<dbReference type="EMBL" id="ATBP01001670">
    <property type="protein sequence ID" value="ETR66910.1"/>
    <property type="molecule type" value="Genomic_DNA"/>
</dbReference>
<dbReference type="Pfam" id="PF13379">
    <property type="entry name" value="NMT1_2"/>
    <property type="match status" value="1"/>
</dbReference>
<name>A0A1V1NWF1_9BACT</name>
<dbReference type="Gene3D" id="3.40.190.10">
    <property type="entry name" value="Periplasmic binding protein-like II"/>
    <property type="match status" value="1"/>
</dbReference>
<feature type="non-terminal residue" evidence="4">
    <location>
        <position position="246"/>
    </location>
</feature>
<evidence type="ECO:0000313" key="4">
    <source>
        <dbReference type="EMBL" id="ETR66910.1"/>
    </source>
</evidence>
<comment type="caution">
    <text evidence="4">The sequence shown here is derived from an EMBL/GenBank/DDBJ whole genome shotgun (WGS) entry which is preliminary data.</text>
</comment>
<dbReference type="PANTHER" id="PTHR30024">
    <property type="entry name" value="ALIPHATIC SULFONATES-BINDING PROTEIN-RELATED"/>
    <property type="match status" value="1"/>
</dbReference>
<organism evidence="4 5">
    <name type="scientific">Candidatus Magnetoglobus multicellularis str. Araruama</name>
    <dbReference type="NCBI Taxonomy" id="890399"/>
    <lineage>
        <taxon>Bacteria</taxon>
        <taxon>Pseudomonadati</taxon>
        <taxon>Thermodesulfobacteriota</taxon>
        <taxon>Desulfobacteria</taxon>
        <taxon>Desulfobacterales</taxon>
        <taxon>Desulfobacteraceae</taxon>
        <taxon>Candidatus Magnetoglobus</taxon>
    </lineage>
</organism>
<sequence length="246" mass="27732">MGVLQHLISKKKLTPKHFELDIHRMLLWNPIQKSLEDGDVDVALILAPIVMDLFSHDVPIKIVLLAHKNGSICVRNKAFGDIDLDQESLKNFFHNKLFYLPHTLSVHRILADIYLRELGLNPGYAGQDDVNICFEVIPPIMMPDFQSQDKNVAGFMVAEPIGAKAIALNVGEELILSGQLWNDHPCCVVAMRDEFIANHPDAAREFIHLFIQAGKYVENNKKEAARIAVAYLDPDRNLGYSETILQ</sequence>
<keyword evidence="3" id="KW-0732">Signal</keyword>
<evidence type="ECO:0000313" key="5">
    <source>
        <dbReference type="Proteomes" id="UP000189670"/>
    </source>
</evidence>
<dbReference type="SUPFAM" id="SSF53850">
    <property type="entry name" value="Periplasmic binding protein-like II"/>
    <property type="match status" value="1"/>
</dbReference>
<dbReference type="AlphaFoldDB" id="A0A1V1NWF1"/>
<comment type="subcellular location">
    <subcellularLocation>
        <location evidence="1">Periplasm</location>
    </subcellularLocation>
</comment>
<evidence type="ECO:0000256" key="1">
    <source>
        <dbReference type="ARBA" id="ARBA00004418"/>
    </source>
</evidence>
<dbReference type="PANTHER" id="PTHR30024:SF47">
    <property type="entry name" value="TAURINE-BINDING PERIPLASMIC PROTEIN"/>
    <property type="match status" value="1"/>
</dbReference>
<accession>A0A1V1NWF1</accession>
<evidence type="ECO:0000256" key="3">
    <source>
        <dbReference type="ARBA" id="ARBA00022729"/>
    </source>
</evidence>
<comment type="similarity">
    <text evidence="2">Belongs to the bacterial solute-binding protein SsuA/TauA family.</text>
</comment>
<evidence type="ECO:0000256" key="2">
    <source>
        <dbReference type="ARBA" id="ARBA00010742"/>
    </source>
</evidence>